<protein>
    <submittedName>
        <fullName evidence="1">Uncharacterized protein</fullName>
    </submittedName>
</protein>
<sequence>MSSIQLVNSFVLFAASELGISRSNLPKIKFVGSEEDSKQAFGHFLSDKNKNEIKVRVTNRHPLDVMRTVAHEMYHYKQNLMGIKKSEQTKEDEANAVAGRIMRKYNTRFPKAFKSQPIKEEVISAVPANAVSGGGVEGIGFGPKGEPGGVSKLKVIKKILKRKPPVTEDINNNLLSSQSTSIVYGNPSHKGNIAKHSGLTTPTNFSTNHTNSNSHKIRIALHKVIVKDRINKIKELQKDKGSP</sequence>
<organism evidence="1">
    <name type="scientific">uncultured Caudovirales phage</name>
    <dbReference type="NCBI Taxonomy" id="2100421"/>
    <lineage>
        <taxon>Viruses</taxon>
        <taxon>Duplodnaviria</taxon>
        <taxon>Heunggongvirae</taxon>
        <taxon>Uroviricota</taxon>
        <taxon>Caudoviricetes</taxon>
        <taxon>Peduoviridae</taxon>
        <taxon>Maltschvirus</taxon>
        <taxon>Maltschvirus maltsch</taxon>
    </lineage>
</organism>
<evidence type="ECO:0000313" key="1">
    <source>
        <dbReference type="EMBL" id="CAB4162211.1"/>
    </source>
</evidence>
<accession>A0A6J5NYC7</accession>
<name>A0A6J5NYC7_9CAUD</name>
<dbReference type="EMBL" id="LR796734">
    <property type="protein sequence ID" value="CAB4162211.1"/>
    <property type="molecule type" value="Genomic_DNA"/>
</dbReference>
<reference evidence="1" key="1">
    <citation type="submission" date="2020-04" db="EMBL/GenBank/DDBJ databases">
        <authorList>
            <person name="Chiriac C."/>
            <person name="Salcher M."/>
            <person name="Ghai R."/>
            <person name="Kavagutti S V."/>
        </authorList>
    </citation>
    <scope>NUCLEOTIDE SEQUENCE</scope>
</reference>
<proteinExistence type="predicted"/>
<gene>
    <name evidence="1" type="ORF">UFOVP787_21</name>
</gene>